<feature type="transmembrane region" description="Helical" evidence="1">
    <location>
        <begin position="200"/>
        <end position="222"/>
    </location>
</feature>
<protein>
    <recommendedName>
        <fullName evidence="4">ABC-2 type transport system permease protein</fullName>
    </recommendedName>
</protein>
<gene>
    <name evidence="2" type="ORF">SAMN05421835_14627</name>
</gene>
<organism evidence="2 3">
    <name type="scientific">Amycolatopsis sacchari</name>
    <dbReference type="NCBI Taxonomy" id="115433"/>
    <lineage>
        <taxon>Bacteria</taxon>
        <taxon>Bacillati</taxon>
        <taxon>Actinomycetota</taxon>
        <taxon>Actinomycetes</taxon>
        <taxon>Pseudonocardiales</taxon>
        <taxon>Pseudonocardiaceae</taxon>
        <taxon>Amycolatopsis</taxon>
    </lineage>
</organism>
<dbReference type="RefSeq" id="WP_091517111.1">
    <property type="nucleotide sequence ID" value="NZ_CBDQZW010000077.1"/>
</dbReference>
<dbReference type="Proteomes" id="UP000199025">
    <property type="component" value="Unassembled WGS sequence"/>
</dbReference>
<keyword evidence="3" id="KW-1185">Reference proteome</keyword>
<dbReference type="EMBL" id="FORP01000046">
    <property type="protein sequence ID" value="SFK92486.1"/>
    <property type="molecule type" value="Genomic_DNA"/>
</dbReference>
<feature type="transmembrane region" description="Helical" evidence="1">
    <location>
        <begin position="157"/>
        <end position="180"/>
    </location>
</feature>
<feature type="transmembrane region" description="Helical" evidence="1">
    <location>
        <begin position="82"/>
        <end position="108"/>
    </location>
</feature>
<keyword evidence="1" id="KW-0472">Membrane</keyword>
<feature type="transmembrane region" description="Helical" evidence="1">
    <location>
        <begin position="44"/>
        <end position="61"/>
    </location>
</feature>
<evidence type="ECO:0000313" key="2">
    <source>
        <dbReference type="EMBL" id="SFK92486.1"/>
    </source>
</evidence>
<feature type="transmembrane region" description="Helical" evidence="1">
    <location>
        <begin position="128"/>
        <end position="150"/>
    </location>
</feature>
<sequence length="228" mass="22860">MTARLLRAELMRLPADHVLLGFVAMAVVLAAALALGTSSDLTSGLAQVEMVAMLYGTLRFGTDNRNGVVARSILLGRRGAVLVARGLVAALGGAVIGVVGGVCTAVTTGLVSGRAPGADELLPALPDAVLAAAVSAVLGLCFGVVVRNYFLAPVAAFLVHVGSAVLLESVPVLGQALPFGATMSLVSPSAVPAGLLPHPLAAVVLLMWLALAGGCTWQVLAVRDVGQA</sequence>
<dbReference type="AlphaFoldDB" id="A0A1I4DKC4"/>
<reference evidence="2 3" key="1">
    <citation type="submission" date="2016-10" db="EMBL/GenBank/DDBJ databases">
        <authorList>
            <person name="de Groot N.N."/>
        </authorList>
    </citation>
    <scope>NUCLEOTIDE SEQUENCE [LARGE SCALE GENOMIC DNA]</scope>
    <source>
        <strain evidence="2 3">DSM 44468</strain>
    </source>
</reference>
<evidence type="ECO:0000313" key="3">
    <source>
        <dbReference type="Proteomes" id="UP000199025"/>
    </source>
</evidence>
<name>A0A1I4DKC4_9PSEU</name>
<dbReference type="STRING" id="115433.SAMN05421835_14627"/>
<accession>A0A1I4DKC4</accession>
<evidence type="ECO:0000256" key="1">
    <source>
        <dbReference type="SAM" id="Phobius"/>
    </source>
</evidence>
<evidence type="ECO:0008006" key="4">
    <source>
        <dbReference type="Google" id="ProtNLM"/>
    </source>
</evidence>
<proteinExistence type="predicted"/>
<keyword evidence="1" id="KW-0812">Transmembrane</keyword>
<keyword evidence="1" id="KW-1133">Transmembrane helix</keyword>